<evidence type="ECO:0000256" key="4">
    <source>
        <dbReference type="ARBA" id="ARBA00022989"/>
    </source>
</evidence>
<proteinExistence type="predicted"/>
<feature type="transmembrane region" description="Helical" evidence="8">
    <location>
        <begin position="96"/>
        <end position="114"/>
    </location>
</feature>
<evidence type="ECO:0000256" key="3">
    <source>
        <dbReference type="ARBA" id="ARBA00022692"/>
    </source>
</evidence>
<dbReference type="Proteomes" id="UP000002358">
    <property type="component" value="Chromosome 2"/>
</dbReference>
<keyword evidence="5 8" id="KW-0472">Membrane</keyword>
<dbReference type="InParanoid" id="A0A7M7Q5F0"/>
<dbReference type="OrthoDB" id="8186464at2759"/>
<dbReference type="Gene3D" id="1.10.287.70">
    <property type="match status" value="1"/>
</dbReference>
<dbReference type="EnsemblMetazoa" id="XM_031924182">
    <property type="protein sequence ID" value="XP_031780042"/>
    <property type="gene ID" value="LOC107980644"/>
</dbReference>
<name>A0A7M7Q5F0_NASVI</name>
<evidence type="ECO:0000313" key="10">
    <source>
        <dbReference type="Proteomes" id="UP000002358"/>
    </source>
</evidence>
<protein>
    <submittedName>
        <fullName evidence="9">Uncharacterized protein</fullName>
    </submittedName>
</protein>
<keyword evidence="6" id="KW-0675">Receptor</keyword>
<dbReference type="GO" id="GO:0005886">
    <property type="term" value="C:plasma membrane"/>
    <property type="evidence" value="ECO:0007669"/>
    <property type="project" value="UniProtKB-SubCell"/>
</dbReference>
<dbReference type="GeneID" id="107980644"/>
<keyword evidence="2" id="KW-1003">Cell membrane</keyword>
<evidence type="ECO:0000256" key="8">
    <source>
        <dbReference type="SAM" id="Phobius"/>
    </source>
</evidence>
<evidence type="ECO:0000256" key="1">
    <source>
        <dbReference type="ARBA" id="ARBA00004651"/>
    </source>
</evidence>
<organism evidence="9 10">
    <name type="scientific">Nasonia vitripennis</name>
    <name type="common">Parasitic wasp</name>
    <dbReference type="NCBI Taxonomy" id="7425"/>
    <lineage>
        <taxon>Eukaryota</taxon>
        <taxon>Metazoa</taxon>
        <taxon>Ecdysozoa</taxon>
        <taxon>Arthropoda</taxon>
        <taxon>Hexapoda</taxon>
        <taxon>Insecta</taxon>
        <taxon>Pterygota</taxon>
        <taxon>Neoptera</taxon>
        <taxon>Endopterygota</taxon>
        <taxon>Hymenoptera</taxon>
        <taxon>Apocrita</taxon>
        <taxon>Proctotrupomorpha</taxon>
        <taxon>Chalcidoidea</taxon>
        <taxon>Pteromalidae</taxon>
        <taxon>Pteromalinae</taxon>
        <taxon>Nasonia</taxon>
    </lineage>
</organism>
<sequence length="192" mass="21769">MGTLSNIGNSKTKVVLDVDEFGFFNAATQESVGLMRSMNEKEADIAQVVFSVATNRMPVIDYTLPLVRAQTRFFAKLPDDVKIQWSAYFRVFNSQVWALIGFSLLFFPMLLTLMKNKFEKFIGIHSFFGNFVDMLGVYCQQGLPEPPVSVSLRMLYFSILILSLILYAIYSATITSYIAVLKTDLPFSTYDE</sequence>
<keyword evidence="4 8" id="KW-1133">Transmembrane helix</keyword>
<evidence type="ECO:0000256" key="2">
    <source>
        <dbReference type="ARBA" id="ARBA00022475"/>
    </source>
</evidence>
<evidence type="ECO:0000256" key="6">
    <source>
        <dbReference type="ARBA" id="ARBA00023170"/>
    </source>
</evidence>
<dbReference type="InterPro" id="IPR052192">
    <property type="entry name" value="Insect_Ionotropic_Sensory_Rcpt"/>
</dbReference>
<accession>A0A7M7Q5F0</accession>
<dbReference type="Gene3D" id="3.40.190.10">
    <property type="entry name" value="Periplasmic binding protein-like II"/>
    <property type="match status" value="2"/>
</dbReference>
<dbReference type="PANTHER" id="PTHR42643">
    <property type="entry name" value="IONOTROPIC RECEPTOR 20A-RELATED"/>
    <property type="match status" value="1"/>
</dbReference>
<evidence type="ECO:0000256" key="7">
    <source>
        <dbReference type="ARBA" id="ARBA00023180"/>
    </source>
</evidence>
<evidence type="ECO:0000313" key="9">
    <source>
        <dbReference type="EnsemblMetazoa" id="XP_031780042"/>
    </source>
</evidence>
<dbReference type="RefSeq" id="XP_031780042.1">
    <property type="nucleotide sequence ID" value="XM_031924182.1"/>
</dbReference>
<dbReference type="PANTHER" id="PTHR42643:SF30">
    <property type="entry name" value="IONOTROPIC RECEPTOR 40A-RELATED"/>
    <property type="match status" value="1"/>
</dbReference>
<dbReference type="SUPFAM" id="SSF53850">
    <property type="entry name" value="Periplasmic binding protein-like II"/>
    <property type="match status" value="1"/>
</dbReference>
<comment type="subcellular location">
    <subcellularLocation>
        <location evidence="1">Cell membrane</location>
        <topology evidence="1">Multi-pass membrane protein</topology>
    </subcellularLocation>
</comment>
<keyword evidence="10" id="KW-1185">Reference proteome</keyword>
<evidence type="ECO:0000256" key="5">
    <source>
        <dbReference type="ARBA" id="ARBA00023136"/>
    </source>
</evidence>
<reference evidence="9" key="1">
    <citation type="submission" date="2021-01" db="UniProtKB">
        <authorList>
            <consortium name="EnsemblMetazoa"/>
        </authorList>
    </citation>
    <scope>IDENTIFICATION</scope>
</reference>
<dbReference type="KEGG" id="nvi:107980644"/>
<keyword evidence="7" id="KW-0325">Glycoprotein</keyword>
<dbReference type="AlphaFoldDB" id="A0A7M7Q5F0"/>
<feature type="transmembrane region" description="Helical" evidence="8">
    <location>
        <begin position="155"/>
        <end position="180"/>
    </location>
</feature>
<keyword evidence="3 8" id="KW-0812">Transmembrane</keyword>